<dbReference type="RefSeq" id="WP_072830860.1">
    <property type="nucleotide sequence ID" value="NZ_FQXP01000004.1"/>
</dbReference>
<dbReference type="STRING" id="1121306.SAMN02745196_01097"/>
<evidence type="ECO:0000259" key="1">
    <source>
        <dbReference type="Pfam" id="PF14238"/>
    </source>
</evidence>
<dbReference type="Pfam" id="PF14238">
    <property type="entry name" value="DUF4340"/>
    <property type="match status" value="1"/>
</dbReference>
<reference evidence="2 3" key="1">
    <citation type="submission" date="2016-11" db="EMBL/GenBank/DDBJ databases">
        <authorList>
            <person name="Jaros S."/>
            <person name="Januszkiewicz K."/>
            <person name="Wedrychowicz H."/>
        </authorList>
    </citation>
    <scope>NUCLEOTIDE SEQUENCE [LARGE SCALE GENOMIC DNA]</scope>
    <source>
        <strain evidence="2 3">DSM 3089</strain>
    </source>
</reference>
<protein>
    <recommendedName>
        <fullName evidence="1">DUF4340 domain-containing protein</fullName>
    </recommendedName>
</protein>
<organism evidence="2 3">
    <name type="scientific">Clostridium collagenovorans DSM 3089</name>
    <dbReference type="NCBI Taxonomy" id="1121306"/>
    <lineage>
        <taxon>Bacteria</taxon>
        <taxon>Bacillati</taxon>
        <taxon>Bacillota</taxon>
        <taxon>Clostridia</taxon>
        <taxon>Eubacteriales</taxon>
        <taxon>Clostridiaceae</taxon>
        <taxon>Clostridium</taxon>
    </lineage>
</organism>
<evidence type="ECO:0000313" key="3">
    <source>
        <dbReference type="Proteomes" id="UP000184526"/>
    </source>
</evidence>
<name>A0A1M5V490_9CLOT</name>
<sequence length="470" mass="53329">MKKQLITIISLVVVLALVGAAYFFMPSKEDKDKNSSEDKINLLNIDTNKLSKIQYINGEENFTLIKNKEVKENDEEVNEKSEEAKVLWSAEGSKESVKQEMINERLNIFGTLKAEQKVTENAEDLKQYGLDNSSKKIILTLEDNSTKELIIGDKVPTGYDVYCKLGDSNTIYTVNETTIDQLYLSLEDVIQIKLPTADIVWDSVRNISVTPKGEEEIALNKSDDKWYVVSPYSKRIFANNSKVESILSTVTSLSAKESFDTTGKSSSEVGLDNPAYIILVTDSNKEYKIKFSEDKDGKSYFNVEGTDNIYATSSSILASYKINAYDMVDVNLFAINDTDVSKIIINSSEYGNKNWTIEENKGENKDGVEAELKGNNSSKYIYKLNDEEKDEVYFKTFYDLLKKLSIKGELKENVADSEPVITIDLQGKYKVDAKLYNYDKDKDFYVLELNGNKNFLMEKKFVDEAIKMLK</sequence>
<dbReference type="Proteomes" id="UP000184526">
    <property type="component" value="Unassembled WGS sequence"/>
</dbReference>
<keyword evidence="3" id="KW-1185">Reference proteome</keyword>
<feature type="domain" description="DUF4340" evidence="1">
    <location>
        <begin position="96"/>
        <end position="227"/>
    </location>
</feature>
<proteinExistence type="predicted"/>
<dbReference type="EMBL" id="FQXP01000004">
    <property type="protein sequence ID" value="SHH70055.1"/>
    <property type="molecule type" value="Genomic_DNA"/>
</dbReference>
<accession>A0A1M5V490</accession>
<dbReference type="InterPro" id="IPR025641">
    <property type="entry name" value="DUF4340"/>
</dbReference>
<evidence type="ECO:0000313" key="2">
    <source>
        <dbReference type="EMBL" id="SHH70055.1"/>
    </source>
</evidence>
<dbReference type="OrthoDB" id="2004430at2"/>
<gene>
    <name evidence="2" type="ORF">SAMN02745196_01097</name>
</gene>
<dbReference type="AlphaFoldDB" id="A0A1M5V490"/>